<keyword evidence="1" id="KW-0812">Transmembrane</keyword>
<proteinExistence type="predicted"/>
<keyword evidence="3" id="KW-1185">Reference proteome</keyword>
<sequence length="49" mass="5741">MTKSKKIFLALFVVFMIIILYISYDISRRTTFPGSKGNLKERITDQVEK</sequence>
<organism evidence="2 3">
    <name type="scientific">Algoriphagus sanaruensis</name>
    <dbReference type="NCBI Taxonomy" id="1727163"/>
    <lineage>
        <taxon>Bacteria</taxon>
        <taxon>Pseudomonadati</taxon>
        <taxon>Bacteroidota</taxon>
        <taxon>Cytophagia</taxon>
        <taxon>Cytophagales</taxon>
        <taxon>Cyclobacteriaceae</taxon>
        <taxon>Algoriphagus</taxon>
    </lineage>
</organism>
<evidence type="ECO:0000313" key="2">
    <source>
        <dbReference type="EMBL" id="AMQ57014.1"/>
    </source>
</evidence>
<dbReference type="PATRIC" id="fig|1727163.4.peg.2354"/>
<gene>
    <name evidence="2" type="ORF">AO498_11262</name>
</gene>
<accession>A0A142EPF9</accession>
<feature type="transmembrane region" description="Helical" evidence="1">
    <location>
        <begin position="7"/>
        <end position="24"/>
    </location>
</feature>
<reference evidence="2 3" key="2">
    <citation type="journal article" date="2016" name="Genome Announc.">
        <title>Complete Genome Sequence of Algoriphagus sp. Strain M8-2, Isolated from a Brackish Lake.</title>
        <authorList>
            <person name="Muraguchi Y."/>
            <person name="Kushimoto K."/>
            <person name="Ohtsubo Y."/>
            <person name="Suzuki T."/>
            <person name="Dohra H."/>
            <person name="Kimbara K."/>
            <person name="Shintani M."/>
        </authorList>
    </citation>
    <scope>NUCLEOTIDE SEQUENCE [LARGE SCALE GENOMIC DNA]</scope>
    <source>
        <strain evidence="2 3">M8-2</strain>
    </source>
</reference>
<keyword evidence="1" id="KW-1133">Transmembrane helix</keyword>
<dbReference type="STRING" id="1727163.AO498_11262"/>
<name>A0A142EPF9_9BACT</name>
<dbReference type="KEGG" id="alm:AO498_11262"/>
<evidence type="ECO:0000256" key="1">
    <source>
        <dbReference type="SAM" id="Phobius"/>
    </source>
</evidence>
<keyword evidence="1" id="KW-0472">Membrane</keyword>
<dbReference type="AlphaFoldDB" id="A0A142EPF9"/>
<dbReference type="EMBL" id="CP012836">
    <property type="protein sequence ID" value="AMQ57014.1"/>
    <property type="molecule type" value="Genomic_DNA"/>
</dbReference>
<dbReference type="RefSeq" id="WP_192842558.1">
    <property type="nucleotide sequence ID" value="NZ_CP012836.1"/>
</dbReference>
<reference evidence="3" key="1">
    <citation type="submission" date="2015-09" db="EMBL/GenBank/DDBJ databases">
        <title>Complete sequence of Algoriphagus sp. M8-2.</title>
        <authorList>
            <person name="Shintani M."/>
        </authorList>
    </citation>
    <scope>NUCLEOTIDE SEQUENCE [LARGE SCALE GENOMIC DNA]</scope>
    <source>
        <strain evidence="3">M8-2</strain>
    </source>
</reference>
<evidence type="ECO:0000313" key="3">
    <source>
        <dbReference type="Proteomes" id="UP000073816"/>
    </source>
</evidence>
<protein>
    <submittedName>
        <fullName evidence="2">Uncharacterized protein</fullName>
    </submittedName>
</protein>
<dbReference type="Proteomes" id="UP000073816">
    <property type="component" value="Chromosome"/>
</dbReference>